<proteinExistence type="predicted"/>
<organism evidence="1 2">
    <name type="scientific">Massilia violaceinigra</name>
    <dbReference type="NCBI Taxonomy" id="2045208"/>
    <lineage>
        <taxon>Bacteria</taxon>
        <taxon>Pseudomonadati</taxon>
        <taxon>Pseudomonadota</taxon>
        <taxon>Betaproteobacteria</taxon>
        <taxon>Burkholderiales</taxon>
        <taxon>Oxalobacteraceae</taxon>
        <taxon>Telluria group</taxon>
        <taxon>Massilia</taxon>
    </lineage>
</organism>
<protein>
    <submittedName>
        <fullName evidence="1">Uncharacterized protein</fullName>
    </submittedName>
</protein>
<accession>A0ABY4A8M2</accession>
<dbReference type="Proteomes" id="UP000831532">
    <property type="component" value="Chromosome"/>
</dbReference>
<sequence>MAVQIPPTITPVPTPAIQRNDRATFSNRVDAFVTWLITGVSQFGAVAANVYNNATDALGSAVAAAADRVQTGLDRVQTGADRIQTGQDRAAAAASAATIGVTAAFSDANPIVKNAADNSKMGKLKADLISPGVTREYQLPNRNGTMALTDDTAMVLLATVSPTDNALTVDFLNVFSSAYDNYRIMIRTMEGTAFPGENIMMRVAVAGIVDANSRYNWVRSTPAATSNEIGNLGNSGACSFYLQNASASGTIDFFNVNGTNTGKSWRSDCHVNGAGGAFSQQCWGFYLGASAISGFRLFVTGSTAKFLAKGSIEVYGFKKAT</sequence>
<reference evidence="1 2" key="1">
    <citation type="submission" date="2020-10" db="EMBL/GenBank/DDBJ databases">
        <title>Genome analysis of Massilia species.</title>
        <authorList>
            <person name="Jung D.-H."/>
        </authorList>
    </citation>
    <scope>NUCLEOTIDE SEQUENCE [LARGE SCALE GENOMIC DNA]</scope>
    <source>
        <strain evidence="2">sipir</strain>
    </source>
</reference>
<evidence type="ECO:0000313" key="1">
    <source>
        <dbReference type="EMBL" id="UOD30697.1"/>
    </source>
</evidence>
<gene>
    <name evidence="1" type="ORF">INH39_02825</name>
</gene>
<dbReference type="EMBL" id="CP063361">
    <property type="protein sequence ID" value="UOD30697.1"/>
    <property type="molecule type" value="Genomic_DNA"/>
</dbReference>
<dbReference type="RefSeq" id="WP_243491927.1">
    <property type="nucleotide sequence ID" value="NZ_CP063361.1"/>
</dbReference>
<keyword evidence="2" id="KW-1185">Reference proteome</keyword>
<name>A0ABY4A8M2_9BURK</name>
<evidence type="ECO:0000313" key="2">
    <source>
        <dbReference type="Proteomes" id="UP000831532"/>
    </source>
</evidence>